<evidence type="ECO:0000313" key="3">
    <source>
        <dbReference type="Proteomes" id="UP001203297"/>
    </source>
</evidence>
<feature type="region of interest" description="Disordered" evidence="1">
    <location>
        <begin position="1"/>
        <end position="24"/>
    </location>
</feature>
<dbReference type="EMBL" id="WTXG01000006">
    <property type="protein sequence ID" value="KAI0305198.1"/>
    <property type="molecule type" value="Genomic_DNA"/>
</dbReference>
<protein>
    <submittedName>
        <fullName evidence="2">Uncharacterized protein</fullName>
    </submittedName>
</protein>
<feature type="compositionally biased region" description="Polar residues" evidence="1">
    <location>
        <begin position="1"/>
        <end position="10"/>
    </location>
</feature>
<accession>A0AAD4M8W4</accession>
<organism evidence="2 3">
    <name type="scientific">Multifurca ochricompacta</name>
    <dbReference type="NCBI Taxonomy" id="376703"/>
    <lineage>
        <taxon>Eukaryota</taxon>
        <taxon>Fungi</taxon>
        <taxon>Dikarya</taxon>
        <taxon>Basidiomycota</taxon>
        <taxon>Agaricomycotina</taxon>
        <taxon>Agaricomycetes</taxon>
        <taxon>Russulales</taxon>
        <taxon>Russulaceae</taxon>
        <taxon>Multifurca</taxon>
    </lineage>
</organism>
<name>A0AAD4M8W4_9AGAM</name>
<feature type="compositionally biased region" description="Low complexity" evidence="1">
    <location>
        <begin position="11"/>
        <end position="24"/>
    </location>
</feature>
<proteinExistence type="predicted"/>
<evidence type="ECO:0000256" key="1">
    <source>
        <dbReference type="SAM" id="MobiDB-lite"/>
    </source>
</evidence>
<comment type="caution">
    <text evidence="2">The sequence shown here is derived from an EMBL/GenBank/DDBJ whole genome shotgun (WGS) entry which is preliminary data.</text>
</comment>
<dbReference type="Proteomes" id="UP001203297">
    <property type="component" value="Unassembled WGS sequence"/>
</dbReference>
<dbReference type="AlphaFoldDB" id="A0AAD4M8W4"/>
<gene>
    <name evidence="2" type="ORF">B0F90DRAFT_1170744</name>
</gene>
<reference evidence="2" key="1">
    <citation type="journal article" date="2022" name="New Phytol.">
        <title>Evolutionary transition to the ectomycorrhizal habit in the genomes of a hyperdiverse lineage of mushroom-forming fungi.</title>
        <authorList>
            <person name="Looney B."/>
            <person name="Miyauchi S."/>
            <person name="Morin E."/>
            <person name="Drula E."/>
            <person name="Courty P.E."/>
            <person name="Kohler A."/>
            <person name="Kuo A."/>
            <person name="LaButti K."/>
            <person name="Pangilinan J."/>
            <person name="Lipzen A."/>
            <person name="Riley R."/>
            <person name="Andreopoulos W."/>
            <person name="He G."/>
            <person name="Johnson J."/>
            <person name="Nolan M."/>
            <person name="Tritt A."/>
            <person name="Barry K.W."/>
            <person name="Grigoriev I.V."/>
            <person name="Nagy L.G."/>
            <person name="Hibbett D."/>
            <person name="Henrissat B."/>
            <person name="Matheny P.B."/>
            <person name="Labbe J."/>
            <person name="Martin F.M."/>
        </authorList>
    </citation>
    <scope>NUCLEOTIDE SEQUENCE</scope>
    <source>
        <strain evidence="2">BPL690</strain>
    </source>
</reference>
<sequence length="147" mass="16331">MATAMHATTLSSSPSSSSSSSSPSMVMKSPKFALAQVHDDVCLVQVCSSLAHESCHSALSAVEAQIYAHEFITIFRYSHPAILHPSDIRILEWLDEQSVLNEADKGTVFLARDVMERLRRLTDRRWSIGLVTRPRASYSRGGRWIPS</sequence>
<evidence type="ECO:0000313" key="2">
    <source>
        <dbReference type="EMBL" id="KAI0305198.1"/>
    </source>
</evidence>
<keyword evidence="3" id="KW-1185">Reference proteome</keyword>